<reference evidence="2 3" key="1">
    <citation type="submission" date="2017-06" db="EMBL/GenBank/DDBJ databases">
        <authorList>
            <person name="Kim H.J."/>
            <person name="Triplett B.A."/>
        </authorList>
    </citation>
    <scope>NUCLEOTIDE SEQUENCE [LARGE SCALE GENOMIC DNA]</scope>
    <source>
        <strain evidence="2 3">DSM 14713</strain>
    </source>
</reference>
<name>A0A250IMS0_9BACT</name>
<evidence type="ECO:0000313" key="2">
    <source>
        <dbReference type="EMBL" id="ATB33045.1"/>
    </source>
</evidence>
<protein>
    <submittedName>
        <fullName evidence="2">Uncharacterized protein</fullName>
    </submittedName>
</protein>
<evidence type="ECO:0000313" key="3">
    <source>
        <dbReference type="Proteomes" id="UP000217289"/>
    </source>
</evidence>
<dbReference type="OrthoDB" id="5511268at2"/>
<dbReference type="AlphaFoldDB" id="A0A250IMS0"/>
<dbReference type="KEGG" id="mbd:MEBOL_006534"/>
<feature type="compositionally biased region" description="Polar residues" evidence="1">
    <location>
        <begin position="134"/>
        <end position="145"/>
    </location>
</feature>
<organism evidence="2 3">
    <name type="scientific">Melittangium boletus DSM 14713</name>
    <dbReference type="NCBI Taxonomy" id="1294270"/>
    <lineage>
        <taxon>Bacteria</taxon>
        <taxon>Pseudomonadati</taxon>
        <taxon>Myxococcota</taxon>
        <taxon>Myxococcia</taxon>
        <taxon>Myxococcales</taxon>
        <taxon>Cystobacterineae</taxon>
        <taxon>Archangiaceae</taxon>
        <taxon>Melittangium</taxon>
    </lineage>
</organism>
<sequence>MHAPGWFSEEARTRALLPVALVCLLLLGVTGCATERQHLIERSAAYVAYRLPSEQVLEVARELLREQGYLILESRDPLYVRTSWRTKFDESLDIGGVRERHLVIGTRLDDGRFALKAYRISYTTIGRTAPHPVSSKNETTGTQRMTKGDPLSYAEPVLVRDLELEWRILSRVAPSVAHELESQVDQYLATGSN</sequence>
<dbReference type="RefSeq" id="WP_157823809.1">
    <property type="nucleotide sequence ID" value="NZ_CP022163.1"/>
</dbReference>
<proteinExistence type="predicted"/>
<accession>A0A250IMS0</accession>
<dbReference type="Proteomes" id="UP000217289">
    <property type="component" value="Chromosome"/>
</dbReference>
<dbReference type="EMBL" id="CP022163">
    <property type="protein sequence ID" value="ATB33045.1"/>
    <property type="molecule type" value="Genomic_DNA"/>
</dbReference>
<gene>
    <name evidence="2" type="ORF">MEBOL_006534</name>
</gene>
<keyword evidence="3" id="KW-1185">Reference proteome</keyword>
<evidence type="ECO:0000256" key="1">
    <source>
        <dbReference type="SAM" id="MobiDB-lite"/>
    </source>
</evidence>
<feature type="region of interest" description="Disordered" evidence="1">
    <location>
        <begin position="129"/>
        <end position="149"/>
    </location>
</feature>